<evidence type="ECO:0000313" key="3">
    <source>
        <dbReference type="EMBL" id="CAD7225628.1"/>
    </source>
</evidence>
<feature type="region of interest" description="Disordered" evidence="2">
    <location>
        <begin position="164"/>
        <end position="252"/>
    </location>
</feature>
<evidence type="ECO:0000256" key="1">
    <source>
        <dbReference type="SAM" id="Coils"/>
    </source>
</evidence>
<keyword evidence="1" id="KW-0175">Coiled coil</keyword>
<feature type="region of interest" description="Disordered" evidence="2">
    <location>
        <begin position="434"/>
        <end position="453"/>
    </location>
</feature>
<feature type="compositionally biased region" description="Pro residues" evidence="2">
    <location>
        <begin position="232"/>
        <end position="244"/>
    </location>
</feature>
<accession>A0A7R8W657</accession>
<feature type="compositionally biased region" description="Low complexity" evidence="2">
    <location>
        <begin position="274"/>
        <end position="294"/>
    </location>
</feature>
<feature type="region of interest" description="Disordered" evidence="2">
    <location>
        <begin position="269"/>
        <end position="305"/>
    </location>
</feature>
<sequence>MYVFWKAFIMTAGSVMTFMKCHCHGVMLLSDVKEIDSSVIDSFLSPRNLPLPTHSTQEHVEEVTKFAEPMSPNPIALDAPHSPSAAGGSRSAGGGSSPAPPSSRPSRIPRLPSLGNLNDLDFHSGFMSIGSDEKLKIFSDRTREWQSALDLSISSSSFLMGGLSGSDRDNHNQSSSVTLRQRPSLLPHPSRGLKKCVSSRSLLRPIVEECMPPPPKRKLSLGNGPPTKERSPPPALGAKPPPPLGDLSTSVSSNASNKAVSCMTLNTLSIDDPSTIGSSNSTSGNTTNNKRGTSPETSCSLVEEAKTKEEEIRRVFTRLQDEIQSIKHRESRLKRLMQEREDSLRFEIEAQTLHLSALEDDRAVLGDARDLLVEECSTLADMNSQLMAEKQELKEQNELLEFRLLEAQSHNGQAVRQGSTCLSCSVRAGENFPVTSTEEDASDHGSVDGNPSGVSLLQELEQSAAGLDSWFRGAESVHRHLELLIGSDWEVRLENLQMLAGVMAYVICCS</sequence>
<reference evidence="3" key="1">
    <citation type="submission" date="2020-11" db="EMBL/GenBank/DDBJ databases">
        <authorList>
            <person name="Tran Van P."/>
        </authorList>
    </citation>
    <scope>NUCLEOTIDE SEQUENCE</scope>
</reference>
<feature type="coiled-coil region" evidence="1">
    <location>
        <begin position="376"/>
        <end position="410"/>
    </location>
</feature>
<gene>
    <name evidence="3" type="ORF">CTOB1V02_LOCUS3563</name>
</gene>
<protein>
    <submittedName>
        <fullName evidence="3">Uncharacterized protein</fullName>
    </submittedName>
</protein>
<organism evidence="3">
    <name type="scientific">Cyprideis torosa</name>
    <dbReference type="NCBI Taxonomy" id="163714"/>
    <lineage>
        <taxon>Eukaryota</taxon>
        <taxon>Metazoa</taxon>
        <taxon>Ecdysozoa</taxon>
        <taxon>Arthropoda</taxon>
        <taxon>Crustacea</taxon>
        <taxon>Oligostraca</taxon>
        <taxon>Ostracoda</taxon>
        <taxon>Podocopa</taxon>
        <taxon>Podocopida</taxon>
        <taxon>Cytherocopina</taxon>
        <taxon>Cytheroidea</taxon>
        <taxon>Cytherideidae</taxon>
        <taxon>Cyprideis</taxon>
    </lineage>
</organism>
<name>A0A7R8W657_9CRUS</name>
<dbReference type="AlphaFoldDB" id="A0A7R8W657"/>
<feature type="region of interest" description="Disordered" evidence="2">
    <location>
        <begin position="70"/>
        <end position="112"/>
    </location>
</feature>
<feature type="compositionally biased region" description="Polar residues" evidence="2">
    <location>
        <begin position="172"/>
        <end position="181"/>
    </location>
</feature>
<proteinExistence type="predicted"/>
<evidence type="ECO:0000256" key="2">
    <source>
        <dbReference type="SAM" id="MobiDB-lite"/>
    </source>
</evidence>
<dbReference type="EMBL" id="OB660618">
    <property type="protein sequence ID" value="CAD7225628.1"/>
    <property type="molecule type" value="Genomic_DNA"/>
</dbReference>